<evidence type="ECO:0000259" key="3">
    <source>
        <dbReference type="PROSITE" id="PS51782"/>
    </source>
</evidence>
<keyword evidence="2" id="KW-0843">Virulence</keyword>
<dbReference type="EMBL" id="JAACFV010000102">
    <property type="protein sequence ID" value="KAF7505726.1"/>
    <property type="molecule type" value="Genomic_DNA"/>
</dbReference>
<dbReference type="Pfam" id="PF01476">
    <property type="entry name" value="LysM"/>
    <property type="match status" value="5"/>
</dbReference>
<dbReference type="InterPro" id="IPR018392">
    <property type="entry name" value="LysM"/>
</dbReference>
<comment type="caution">
    <text evidence="4">The sequence shown here is derived from an EMBL/GenBank/DDBJ whole genome shotgun (WGS) entry which is preliminary data.</text>
</comment>
<accession>A0A8H7AEN8</accession>
<feature type="domain" description="LysM" evidence="3">
    <location>
        <begin position="202"/>
        <end position="248"/>
    </location>
</feature>
<dbReference type="CDD" id="cd00118">
    <property type="entry name" value="LysM"/>
    <property type="match status" value="5"/>
</dbReference>
<dbReference type="Proteomes" id="UP000606974">
    <property type="component" value="Unassembled WGS sequence"/>
</dbReference>
<evidence type="ECO:0000256" key="1">
    <source>
        <dbReference type="ARBA" id="ARBA00022669"/>
    </source>
</evidence>
<dbReference type="SUPFAM" id="SSF54106">
    <property type="entry name" value="LysM domain"/>
    <property type="match status" value="4"/>
</dbReference>
<dbReference type="GO" id="GO:0008061">
    <property type="term" value="F:chitin binding"/>
    <property type="evidence" value="ECO:0007669"/>
    <property type="project" value="UniProtKB-KW"/>
</dbReference>
<evidence type="ECO:0000313" key="4">
    <source>
        <dbReference type="EMBL" id="KAF7505726.1"/>
    </source>
</evidence>
<evidence type="ECO:0000256" key="2">
    <source>
        <dbReference type="ARBA" id="ARBA00023026"/>
    </source>
</evidence>
<dbReference type="InterPro" id="IPR036779">
    <property type="entry name" value="LysM_dom_sf"/>
</dbReference>
<sequence length="477" mass="50878">MNMRCETLIRPKEAPVGEIEGSRPRHGQLRCNIGVRNEHDFRNAAHRLPRGRHTSSVRRGDYFANITLTQDTSPTDLPLAIACSPCMLALGLLNQTTAYSNYDDRMAVVWANLQQKCGVSYPTAVQPIVANRTDIPGHAPSGYLVATCSSGKTYTVVSGDDCGKIAAGQSVPRGTLMAMNNVLPDCSTLGIGQILCIPENCNIYTIQSGDTCNSIADGMGISRTQLKAWNPFINPLCTNLLAGDGLCRTQPGATWNGTTIPGATVTKTAVYATATVTPPGAVAHGTNIKCGKYYKVKSGDYCEIIALNNTITISLFQAVNPDVNAGCTNLVVDLYYCVEPTSDWNSTDFSVTTTPYATPPAPTPTGTTPRCFQYYTVVSGDYCAKIEAAYSISMAQLQLWNPDLLSDCTDLLLGDAYCVQGDTSSSATTSFASPAAPTPSGTTSQCFQYYTVVSGDYCGKIEAAYGITMAKISTLES</sequence>
<dbReference type="AlphaFoldDB" id="A0A8H7AEN8"/>
<dbReference type="PANTHER" id="PTHR34997:SF16">
    <property type="entry name" value="LYSM DOMAIN-CONTAINING PROTEIN"/>
    <property type="match status" value="1"/>
</dbReference>
<feature type="domain" description="LysM" evidence="3">
    <location>
        <begin position="292"/>
        <end position="338"/>
    </location>
</feature>
<feature type="domain" description="LysM" evidence="3">
    <location>
        <begin position="152"/>
        <end position="197"/>
    </location>
</feature>
<gene>
    <name evidence="4" type="ORF">GJ744_000492</name>
</gene>
<dbReference type="OrthoDB" id="5985073at2759"/>
<protein>
    <recommendedName>
        <fullName evidence="3">LysM domain-containing protein</fullName>
    </recommendedName>
</protein>
<proteinExistence type="predicted"/>
<feature type="domain" description="LysM" evidence="3">
    <location>
        <begin position="448"/>
        <end position="477"/>
    </location>
</feature>
<dbReference type="InterPro" id="IPR052210">
    <property type="entry name" value="LysM1-like"/>
</dbReference>
<name>A0A8H7AEN8_9EURO</name>
<organism evidence="4 5">
    <name type="scientific">Endocarpon pusillum</name>
    <dbReference type="NCBI Taxonomy" id="364733"/>
    <lineage>
        <taxon>Eukaryota</taxon>
        <taxon>Fungi</taxon>
        <taxon>Dikarya</taxon>
        <taxon>Ascomycota</taxon>
        <taxon>Pezizomycotina</taxon>
        <taxon>Eurotiomycetes</taxon>
        <taxon>Chaetothyriomycetidae</taxon>
        <taxon>Verrucariales</taxon>
        <taxon>Verrucariaceae</taxon>
        <taxon>Endocarpon</taxon>
    </lineage>
</organism>
<dbReference type="PROSITE" id="PS51782">
    <property type="entry name" value="LYSM"/>
    <property type="match status" value="5"/>
</dbReference>
<dbReference type="SMART" id="SM00257">
    <property type="entry name" value="LysM"/>
    <property type="match status" value="4"/>
</dbReference>
<feature type="domain" description="LysM" evidence="3">
    <location>
        <begin position="373"/>
        <end position="419"/>
    </location>
</feature>
<dbReference type="Gene3D" id="3.10.350.10">
    <property type="entry name" value="LysM domain"/>
    <property type="match status" value="5"/>
</dbReference>
<keyword evidence="5" id="KW-1185">Reference proteome</keyword>
<reference evidence="4" key="1">
    <citation type="submission" date="2020-02" db="EMBL/GenBank/DDBJ databases">
        <authorList>
            <person name="Palmer J.M."/>
        </authorList>
    </citation>
    <scope>NUCLEOTIDE SEQUENCE</scope>
    <source>
        <strain evidence="4">EPUS1.4</strain>
        <tissue evidence="4">Thallus</tissue>
    </source>
</reference>
<evidence type="ECO:0000313" key="5">
    <source>
        <dbReference type="Proteomes" id="UP000606974"/>
    </source>
</evidence>
<keyword evidence="1" id="KW-0147">Chitin-binding</keyword>
<dbReference type="PANTHER" id="PTHR34997">
    <property type="entry name" value="AM15"/>
    <property type="match status" value="1"/>
</dbReference>